<keyword evidence="6" id="KW-1185">Reference proteome</keyword>
<dbReference type="InterPro" id="IPR014905">
    <property type="entry name" value="HIRAN"/>
</dbReference>
<evidence type="ECO:0000259" key="4">
    <source>
        <dbReference type="Pfam" id="PF08797"/>
    </source>
</evidence>
<dbReference type="Pfam" id="PF08797">
    <property type="entry name" value="HIRAN"/>
    <property type="match status" value="1"/>
</dbReference>
<evidence type="ECO:0000256" key="2">
    <source>
        <dbReference type="ARBA" id="ARBA00022801"/>
    </source>
</evidence>
<dbReference type="EMBL" id="JAVIZQ010000001">
    <property type="protein sequence ID" value="MDR6144011.1"/>
    <property type="molecule type" value="Genomic_DNA"/>
</dbReference>
<feature type="domain" description="HIRAN" evidence="4">
    <location>
        <begin position="50"/>
        <end position="90"/>
    </location>
</feature>
<keyword evidence="1" id="KW-0479">Metal-binding</keyword>
<sequence length="224" mass="24620">MPAGYVLVGSDGYANTEIADELACVDIIHKATRREPKLDEEIGFTELIATLVREPRNRHDRNAVMVQINCQRLGYLEKDDAERYQALIRKVRDAAHAAATPARVVVRVNPTVAGTAKAAVRLATPILKDRMRKRPSTTRAPASHTPDRGNGEVPCPLLRVDLSGSRYYTLQSNRTLGSGANRAIGTLGRNVTTIIAVELMNYATGRADTAIPSPQVHRVQRRHP</sequence>
<evidence type="ECO:0000256" key="1">
    <source>
        <dbReference type="ARBA" id="ARBA00022723"/>
    </source>
</evidence>
<dbReference type="RefSeq" id="WP_309693775.1">
    <property type="nucleotide sequence ID" value="NZ_JAVIZQ010000001.1"/>
</dbReference>
<protein>
    <recommendedName>
        <fullName evidence="4">HIRAN domain-containing protein</fullName>
    </recommendedName>
</protein>
<evidence type="ECO:0000256" key="3">
    <source>
        <dbReference type="SAM" id="MobiDB-lite"/>
    </source>
</evidence>
<organism evidence="5 6">
    <name type="scientific">Microbacterium foliorum</name>
    <dbReference type="NCBI Taxonomy" id="104336"/>
    <lineage>
        <taxon>Bacteria</taxon>
        <taxon>Bacillati</taxon>
        <taxon>Actinomycetota</taxon>
        <taxon>Actinomycetes</taxon>
        <taxon>Micrococcales</taxon>
        <taxon>Microbacteriaceae</taxon>
        <taxon>Microbacterium</taxon>
    </lineage>
</organism>
<evidence type="ECO:0000313" key="5">
    <source>
        <dbReference type="EMBL" id="MDR6144011.1"/>
    </source>
</evidence>
<reference evidence="5 6" key="1">
    <citation type="submission" date="2023-08" db="EMBL/GenBank/DDBJ databases">
        <title>Functional and genomic diversity of the sorghum phyllosphere microbiome.</title>
        <authorList>
            <person name="Shade A."/>
        </authorList>
    </citation>
    <scope>NUCLEOTIDE SEQUENCE [LARGE SCALE GENOMIC DNA]</scope>
    <source>
        <strain evidence="5 6">SORGH_AS_0445</strain>
    </source>
</reference>
<name>A0ABU1HVY6_9MICO</name>
<proteinExistence type="predicted"/>
<dbReference type="Gene3D" id="3.30.70.2330">
    <property type="match status" value="1"/>
</dbReference>
<comment type="caution">
    <text evidence="5">The sequence shown here is derived from an EMBL/GenBank/DDBJ whole genome shotgun (WGS) entry which is preliminary data.</text>
</comment>
<keyword evidence="2" id="KW-0378">Hydrolase</keyword>
<gene>
    <name evidence="5" type="ORF">QE375_003565</name>
</gene>
<accession>A0ABU1HVY6</accession>
<dbReference type="Proteomes" id="UP001249291">
    <property type="component" value="Unassembled WGS sequence"/>
</dbReference>
<evidence type="ECO:0000313" key="6">
    <source>
        <dbReference type="Proteomes" id="UP001249291"/>
    </source>
</evidence>
<feature type="region of interest" description="Disordered" evidence="3">
    <location>
        <begin position="132"/>
        <end position="154"/>
    </location>
</feature>